<sequence>MVKHLILGASIATLLGATALSAQAADTSSKRIALSNNYAGNSWRQAMLQSWAQAGKIAVSGKQLASADSFTTPDKEVTTQAGQVQNLVLQGYDAIAIDAASPDALNGAIKAACDAHIAVISFDGVVSEPCAYRIIIDYKTISERQFDYLATRFPKGGNLLEIRGVAGTSIDNAFHEGMLAGLAKYPQFKIVGSVEGDWDEATAQKAVSSVLSSLPSVVGVVDQGGDGYGAAQAFQAAGRPEPVIIMGNRQDELAWWKQEHDKNGYTTWSASSPPGVSSAALWVTQQVLAGKAVPHDIVVPPLEITQATLDEALKTAPVGGVANVTYSQEATIKIIAANTHK</sequence>
<dbReference type="InterPro" id="IPR025997">
    <property type="entry name" value="SBP_2_dom"/>
</dbReference>
<comment type="caution">
    <text evidence="6">The sequence shown here is derived from an EMBL/GenBank/DDBJ whole genome shotgun (WGS) entry which is preliminary data.</text>
</comment>
<protein>
    <submittedName>
        <fullName evidence="6">Substrate-binding domain-containing protein</fullName>
    </submittedName>
</protein>
<dbReference type="GO" id="GO:0030246">
    <property type="term" value="F:carbohydrate binding"/>
    <property type="evidence" value="ECO:0007669"/>
    <property type="project" value="UniProtKB-ARBA"/>
</dbReference>
<dbReference type="PANTHER" id="PTHR46847">
    <property type="entry name" value="D-ALLOSE-BINDING PERIPLASMIC PROTEIN-RELATED"/>
    <property type="match status" value="1"/>
</dbReference>
<proteinExistence type="inferred from homology"/>
<dbReference type="EMBL" id="JAESVA010000008">
    <property type="protein sequence ID" value="MCB8882620.1"/>
    <property type="molecule type" value="Genomic_DNA"/>
</dbReference>
<dbReference type="PANTHER" id="PTHR46847:SF1">
    <property type="entry name" value="D-ALLOSE-BINDING PERIPLASMIC PROTEIN-RELATED"/>
    <property type="match status" value="1"/>
</dbReference>
<keyword evidence="3 4" id="KW-0732">Signal</keyword>
<evidence type="ECO:0000313" key="6">
    <source>
        <dbReference type="EMBL" id="MCB8882620.1"/>
    </source>
</evidence>
<evidence type="ECO:0000259" key="5">
    <source>
        <dbReference type="Pfam" id="PF13407"/>
    </source>
</evidence>
<evidence type="ECO:0000313" key="7">
    <source>
        <dbReference type="Proteomes" id="UP000721844"/>
    </source>
</evidence>
<gene>
    <name evidence="6" type="ORF">ACELLULO517_20405</name>
</gene>
<evidence type="ECO:0000256" key="2">
    <source>
        <dbReference type="ARBA" id="ARBA00007639"/>
    </source>
</evidence>
<reference evidence="6 7" key="1">
    <citation type="journal article" date="2021" name="Microorganisms">
        <title>Acidisoma silvae sp. nov. and Acidisomacellulosilytica sp. nov., Two Acidophilic Bacteria Isolated from Decaying Wood, Hydrolyzing Cellulose and Producing Poly-3-hydroxybutyrate.</title>
        <authorList>
            <person name="Mieszkin S."/>
            <person name="Pouder E."/>
            <person name="Uroz S."/>
            <person name="Simon-Colin C."/>
            <person name="Alain K."/>
        </authorList>
    </citation>
    <scope>NUCLEOTIDE SEQUENCE [LARGE SCALE GENOMIC DNA]</scope>
    <source>
        <strain evidence="6 7">HW T5.17</strain>
    </source>
</reference>
<organism evidence="6 7">
    <name type="scientific">Acidisoma cellulosilyticum</name>
    <dbReference type="NCBI Taxonomy" id="2802395"/>
    <lineage>
        <taxon>Bacteria</taxon>
        <taxon>Pseudomonadati</taxon>
        <taxon>Pseudomonadota</taxon>
        <taxon>Alphaproteobacteria</taxon>
        <taxon>Acetobacterales</taxon>
        <taxon>Acidocellaceae</taxon>
        <taxon>Acidisoma</taxon>
    </lineage>
</organism>
<dbReference type="Gene3D" id="3.40.50.2300">
    <property type="match status" value="2"/>
</dbReference>
<evidence type="ECO:0000256" key="3">
    <source>
        <dbReference type="ARBA" id="ARBA00022729"/>
    </source>
</evidence>
<evidence type="ECO:0000256" key="1">
    <source>
        <dbReference type="ARBA" id="ARBA00004196"/>
    </source>
</evidence>
<comment type="similarity">
    <text evidence="2">Belongs to the bacterial solute-binding protein 2 family.</text>
</comment>
<dbReference type="SUPFAM" id="SSF53822">
    <property type="entry name" value="Periplasmic binding protein-like I"/>
    <property type="match status" value="1"/>
</dbReference>
<name>A0A963Z5W3_9PROT</name>
<feature type="chain" id="PRO_5037995891" evidence="4">
    <location>
        <begin position="25"/>
        <end position="341"/>
    </location>
</feature>
<dbReference type="AlphaFoldDB" id="A0A963Z5W3"/>
<dbReference type="InterPro" id="IPR028082">
    <property type="entry name" value="Peripla_BP_I"/>
</dbReference>
<dbReference type="GO" id="GO:0030313">
    <property type="term" value="C:cell envelope"/>
    <property type="evidence" value="ECO:0007669"/>
    <property type="project" value="UniProtKB-SubCell"/>
</dbReference>
<feature type="domain" description="Periplasmic binding protein" evidence="5">
    <location>
        <begin position="32"/>
        <end position="291"/>
    </location>
</feature>
<dbReference type="Proteomes" id="UP000721844">
    <property type="component" value="Unassembled WGS sequence"/>
</dbReference>
<dbReference type="Pfam" id="PF13407">
    <property type="entry name" value="Peripla_BP_4"/>
    <property type="match status" value="1"/>
</dbReference>
<comment type="subcellular location">
    <subcellularLocation>
        <location evidence="1">Cell envelope</location>
    </subcellularLocation>
</comment>
<keyword evidence="7" id="KW-1185">Reference proteome</keyword>
<evidence type="ECO:0000256" key="4">
    <source>
        <dbReference type="SAM" id="SignalP"/>
    </source>
</evidence>
<feature type="signal peptide" evidence="4">
    <location>
        <begin position="1"/>
        <end position="24"/>
    </location>
</feature>
<accession>A0A963Z5W3</accession>